<comment type="caution">
    <text evidence="13">The sequence shown here is derived from an EMBL/GenBank/DDBJ whole genome shotgun (WGS) entry which is preliminary data.</text>
</comment>
<dbReference type="Pfam" id="PF06974">
    <property type="entry name" value="WS_DGAT_C"/>
    <property type="match status" value="1"/>
</dbReference>
<evidence type="ECO:0000256" key="7">
    <source>
        <dbReference type="ARBA" id="ARBA00022798"/>
    </source>
</evidence>
<feature type="domain" description="O-acyltransferase WSD1 C-terminal" evidence="12">
    <location>
        <begin position="306"/>
        <end position="450"/>
    </location>
</feature>
<evidence type="ECO:0000313" key="13">
    <source>
        <dbReference type="EMBL" id="TDU28403.1"/>
    </source>
</evidence>
<dbReference type="GO" id="GO:0006071">
    <property type="term" value="P:glycerol metabolic process"/>
    <property type="evidence" value="ECO:0007669"/>
    <property type="project" value="UniProtKB-KW"/>
</dbReference>
<feature type="domain" description="O-acyltransferase WSD1-like N-terminal" evidence="11">
    <location>
        <begin position="4"/>
        <end position="267"/>
    </location>
</feature>
<dbReference type="GO" id="GO:0001666">
    <property type="term" value="P:response to hypoxia"/>
    <property type="evidence" value="ECO:0007669"/>
    <property type="project" value="TreeGrafter"/>
</dbReference>
<keyword evidence="8" id="KW-0443">Lipid metabolism</keyword>
<dbReference type="InterPro" id="IPR045034">
    <property type="entry name" value="O-acyltransferase_WSD1-like"/>
</dbReference>
<evidence type="ECO:0000256" key="5">
    <source>
        <dbReference type="ARBA" id="ARBA00022516"/>
    </source>
</evidence>
<dbReference type="UniPathway" id="UPA00282"/>
<dbReference type="AlphaFoldDB" id="A0A4R7P3Q1"/>
<gene>
    <name evidence="13" type="ORF">DFR24_2772</name>
</gene>
<evidence type="ECO:0000256" key="4">
    <source>
        <dbReference type="ARBA" id="ARBA00013244"/>
    </source>
</evidence>
<dbReference type="PANTHER" id="PTHR31650">
    <property type="entry name" value="O-ACYLTRANSFERASE (WSD1-LIKE) FAMILY PROTEIN"/>
    <property type="match status" value="1"/>
</dbReference>
<comment type="similarity">
    <text evidence="3">Belongs to the long-chain O-acyltransferase family.</text>
</comment>
<dbReference type="GO" id="GO:0071731">
    <property type="term" value="P:response to nitric oxide"/>
    <property type="evidence" value="ECO:0007669"/>
    <property type="project" value="TreeGrafter"/>
</dbReference>
<keyword evidence="14" id="KW-1185">Reference proteome</keyword>
<dbReference type="GO" id="GO:0004144">
    <property type="term" value="F:diacylglycerol O-acyltransferase activity"/>
    <property type="evidence" value="ECO:0007669"/>
    <property type="project" value="UniProtKB-EC"/>
</dbReference>
<dbReference type="Proteomes" id="UP000295341">
    <property type="component" value="Unassembled WGS sequence"/>
</dbReference>
<protein>
    <recommendedName>
        <fullName evidence="4">diacylglycerol O-acyltransferase</fullName>
        <ecNumber evidence="4">2.3.1.20</ecNumber>
    </recommendedName>
</protein>
<dbReference type="InterPro" id="IPR009721">
    <property type="entry name" value="O-acyltransferase_WSD1_C"/>
</dbReference>
<evidence type="ECO:0000256" key="8">
    <source>
        <dbReference type="ARBA" id="ARBA00023098"/>
    </source>
</evidence>
<evidence type="ECO:0000256" key="1">
    <source>
        <dbReference type="ARBA" id="ARBA00004771"/>
    </source>
</evidence>
<evidence type="ECO:0000256" key="2">
    <source>
        <dbReference type="ARBA" id="ARBA00005189"/>
    </source>
</evidence>
<dbReference type="GO" id="GO:0005886">
    <property type="term" value="C:plasma membrane"/>
    <property type="evidence" value="ECO:0007669"/>
    <property type="project" value="TreeGrafter"/>
</dbReference>
<comment type="catalytic activity">
    <reaction evidence="10">
        <text>an acyl-CoA + a 1,2-diacyl-sn-glycerol = a triacyl-sn-glycerol + CoA</text>
        <dbReference type="Rhea" id="RHEA:10868"/>
        <dbReference type="ChEBI" id="CHEBI:17815"/>
        <dbReference type="ChEBI" id="CHEBI:57287"/>
        <dbReference type="ChEBI" id="CHEBI:58342"/>
        <dbReference type="ChEBI" id="CHEBI:64615"/>
        <dbReference type="EC" id="2.3.1.20"/>
    </reaction>
</comment>
<comment type="pathway">
    <text evidence="2">Lipid metabolism.</text>
</comment>
<keyword evidence="9 13" id="KW-0012">Acyltransferase</keyword>
<dbReference type="GO" id="GO:0019432">
    <property type="term" value="P:triglyceride biosynthetic process"/>
    <property type="evidence" value="ECO:0007669"/>
    <property type="project" value="UniProtKB-UniPathway"/>
</dbReference>
<evidence type="ECO:0000256" key="3">
    <source>
        <dbReference type="ARBA" id="ARBA00009587"/>
    </source>
</evidence>
<comment type="pathway">
    <text evidence="1">Glycerolipid metabolism; triacylglycerol biosynthesis.</text>
</comment>
<dbReference type="OrthoDB" id="9810950at2"/>
<evidence type="ECO:0000256" key="6">
    <source>
        <dbReference type="ARBA" id="ARBA00022679"/>
    </source>
</evidence>
<organism evidence="13 14">
    <name type="scientific">Panacagrimonas perspica</name>
    <dbReference type="NCBI Taxonomy" id="381431"/>
    <lineage>
        <taxon>Bacteria</taxon>
        <taxon>Pseudomonadati</taxon>
        <taxon>Pseudomonadota</taxon>
        <taxon>Gammaproteobacteria</taxon>
        <taxon>Nevskiales</taxon>
        <taxon>Nevskiaceae</taxon>
        <taxon>Panacagrimonas</taxon>
    </lineage>
</organism>
<keyword evidence="5" id="KW-0444">Lipid biosynthesis</keyword>
<evidence type="ECO:0000259" key="12">
    <source>
        <dbReference type="Pfam" id="PF06974"/>
    </source>
</evidence>
<proteinExistence type="inferred from homology"/>
<dbReference type="PANTHER" id="PTHR31650:SF1">
    <property type="entry name" value="WAX ESTER SYNTHASE_DIACYLGLYCEROL ACYLTRANSFERASE 4-RELATED"/>
    <property type="match status" value="1"/>
</dbReference>
<dbReference type="EC" id="2.3.1.20" evidence="4"/>
<accession>A0A4R7P3Q1</accession>
<dbReference type="RefSeq" id="WP_133881954.1">
    <property type="nucleotide sequence ID" value="NZ_MWIN01000051.1"/>
</dbReference>
<evidence type="ECO:0000259" key="11">
    <source>
        <dbReference type="Pfam" id="PF03007"/>
    </source>
</evidence>
<sequence>MKRLTALDLGFIYLEKRNQPFHVAYLNLLTPPADAPPDFVQKLVERLRSYAAPLPPFNQRLETRLGAAYWVDEPEFDIDQHVIHLSLPRPGRVKDLLAMVSRMHASHLDRAYPLWRTYVIEGVEGGRIATYSKVHHSVADGIAGTRLTLRSMSANPDEILPPPWAVPPQGRRERAGNILTAPVSGAAKLVSRFRGAFGSVPGVARELRQSMRESRDKHPDFVSGSSAPPSILNHSISASRRYVAQSFSLPDAKTAGKVLGGTVNDMVLAMCAYALRKYLIDLDALPDKPLIAGVPMSTRRDRSETGNQIGFMLVNLGTHLEDPLERLQTIIASVEHNKQRFIKMKAGEVVGYGATLMAPGLLNMLTNPKRGKLAFNLVISHVPGPRTPLYWMGCSVDGMYPVSVVVDGMALNISLTSLQDRIDFGVIACRRTLPQVQRVLDYLGEGLAELQALAAKAPQTA</sequence>
<evidence type="ECO:0000256" key="10">
    <source>
        <dbReference type="ARBA" id="ARBA00048109"/>
    </source>
</evidence>
<dbReference type="Pfam" id="PF03007">
    <property type="entry name" value="WS_DGAT_cat"/>
    <property type="match status" value="1"/>
</dbReference>
<keyword evidence="7" id="KW-0319">Glycerol metabolism</keyword>
<dbReference type="NCBIfam" id="TIGR02946">
    <property type="entry name" value="acyl_WS_DGAT"/>
    <property type="match status" value="1"/>
</dbReference>
<name>A0A4R7P3Q1_9GAMM</name>
<keyword evidence="6 13" id="KW-0808">Transferase</keyword>
<reference evidence="13 14" key="1">
    <citation type="submission" date="2019-03" db="EMBL/GenBank/DDBJ databases">
        <title>Genomic Encyclopedia of Type Strains, Phase IV (KMG-IV): sequencing the most valuable type-strain genomes for metagenomic binning, comparative biology and taxonomic classification.</title>
        <authorList>
            <person name="Goeker M."/>
        </authorList>
    </citation>
    <scope>NUCLEOTIDE SEQUENCE [LARGE SCALE GENOMIC DNA]</scope>
    <source>
        <strain evidence="13 14">DSM 26377</strain>
    </source>
</reference>
<dbReference type="InterPro" id="IPR014292">
    <property type="entry name" value="Acyl_transf_WS/DGAT"/>
</dbReference>
<dbReference type="GO" id="GO:0051701">
    <property type="term" value="P:biological process involved in interaction with host"/>
    <property type="evidence" value="ECO:0007669"/>
    <property type="project" value="TreeGrafter"/>
</dbReference>
<evidence type="ECO:0000313" key="14">
    <source>
        <dbReference type="Proteomes" id="UP000295341"/>
    </source>
</evidence>
<evidence type="ECO:0000256" key="9">
    <source>
        <dbReference type="ARBA" id="ARBA00023315"/>
    </source>
</evidence>
<dbReference type="EMBL" id="SOBT01000009">
    <property type="protein sequence ID" value="TDU28403.1"/>
    <property type="molecule type" value="Genomic_DNA"/>
</dbReference>
<dbReference type="InterPro" id="IPR004255">
    <property type="entry name" value="O-acyltransferase_WSD1_N"/>
</dbReference>